<dbReference type="EMBL" id="JAEHFW010000001">
    <property type="protein sequence ID" value="MBK0378177.1"/>
    <property type="molecule type" value="Genomic_DNA"/>
</dbReference>
<keyword evidence="2" id="KW-1185">Reference proteome</keyword>
<evidence type="ECO:0000313" key="1">
    <source>
        <dbReference type="EMBL" id="MBK0378177.1"/>
    </source>
</evidence>
<proteinExistence type="predicted"/>
<reference evidence="1" key="1">
    <citation type="submission" date="2020-12" db="EMBL/GenBank/DDBJ databases">
        <title>Bacterial novel species Mucilaginibacter sp. SD-g isolated from soil.</title>
        <authorList>
            <person name="Jung H.-Y."/>
        </authorList>
    </citation>
    <scope>NUCLEOTIDE SEQUENCE</scope>
    <source>
        <strain evidence="1">SD-g</strain>
    </source>
</reference>
<dbReference type="RefSeq" id="WP_200063728.1">
    <property type="nucleotide sequence ID" value="NZ_JAEHFW010000001.1"/>
</dbReference>
<evidence type="ECO:0000313" key="2">
    <source>
        <dbReference type="Proteomes" id="UP000613193"/>
    </source>
</evidence>
<gene>
    <name evidence="1" type="ORF">I5M19_02600</name>
</gene>
<sequence>MKNIFTSLLLLVSTTFCYSQKTKLKLDLKMDSVYVLNNTVDMTIDQEINGTNQIVSTKISAQTIHKVVAINDTLYTLEVKYTDMRMNMKIGDKEIKYSSTDKDGNPFAIVLAAMLNKPFTIIMSNTGRIIDVKNTDNLFSTMFDLQAQLTEAQKASIKSQMQKSFGEKTIKGNFQEEFVVFPEKKISLHDSWLTAIAMETSGVSINTQITYSLEDITPNEYVINGSAKIVSGKDSGYKVSNGLEMRFINMAGTMTAKVKIDKHTGWITESTITKHLSGTADIKDSPQIPGGLSYPITIDATLKATDK</sequence>
<dbReference type="Proteomes" id="UP000613193">
    <property type="component" value="Unassembled WGS sequence"/>
</dbReference>
<dbReference type="Pfam" id="PF19777">
    <property type="entry name" value="DUF6263"/>
    <property type="match status" value="1"/>
</dbReference>
<protein>
    <submittedName>
        <fullName evidence="1">Uncharacterized protein</fullName>
    </submittedName>
</protein>
<accession>A0A934PRM1</accession>
<dbReference type="AlphaFoldDB" id="A0A934PRM1"/>
<comment type="caution">
    <text evidence="1">The sequence shown here is derived from an EMBL/GenBank/DDBJ whole genome shotgun (WGS) entry which is preliminary data.</text>
</comment>
<dbReference type="InterPro" id="IPR046230">
    <property type="entry name" value="DUF6263"/>
</dbReference>
<organism evidence="1 2">
    <name type="scientific">Mucilaginibacter segetis</name>
    <dbReference type="NCBI Taxonomy" id="2793071"/>
    <lineage>
        <taxon>Bacteria</taxon>
        <taxon>Pseudomonadati</taxon>
        <taxon>Bacteroidota</taxon>
        <taxon>Sphingobacteriia</taxon>
        <taxon>Sphingobacteriales</taxon>
        <taxon>Sphingobacteriaceae</taxon>
        <taxon>Mucilaginibacter</taxon>
    </lineage>
</organism>
<name>A0A934PRM1_9SPHI</name>